<dbReference type="RefSeq" id="WP_021427641.1">
    <property type="nucleotide sequence ID" value="NZ_AP025558.1"/>
</dbReference>
<dbReference type="EMBL" id="DAEQIJ010000006">
    <property type="protein sequence ID" value="HBH2619925.1"/>
    <property type="molecule type" value="Genomic_DNA"/>
</dbReference>
<protein>
    <submittedName>
        <fullName evidence="1">DUF3788 family protein</fullName>
    </submittedName>
</protein>
<proteinExistence type="predicted"/>
<evidence type="ECO:0000313" key="2">
    <source>
        <dbReference type="Proteomes" id="UP000879542"/>
    </source>
</evidence>
<organism evidence="1 2">
    <name type="scientific">Clostridioides difficile</name>
    <name type="common">Peptoclostridium difficile</name>
    <dbReference type="NCBI Taxonomy" id="1496"/>
    <lineage>
        <taxon>Bacteria</taxon>
        <taxon>Bacillati</taxon>
        <taxon>Bacillota</taxon>
        <taxon>Clostridia</taxon>
        <taxon>Peptostreptococcales</taxon>
        <taxon>Peptostreptococcaceae</taxon>
        <taxon>Clostridioides</taxon>
    </lineage>
</organism>
<dbReference type="InterPro" id="IPR024265">
    <property type="entry name" value="DUF3788"/>
</dbReference>
<dbReference type="Proteomes" id="UP000879542">
    <property type="component" value="Unassembled WGS sequence"/>
</dbReference>
<accession>A0A9P3YQ07</accession>
<reference evidence="1" key="1">
    <citation type="journal article" date="2018" name="Genome Biol.">
        <title>SKESA: strategic k-mer extension for scrupulous assemblies.</title>
        <authorList>
            <person name="Souvorov A."/>
            <person name="Agarwala R."/>
            <person name="Lipman D.J."/>
        </authorList>
    </citation>
    <scope>NUCLEOTIDE SEQUENCE</scope>
    <source>
        <strain evidence="1">Clostridioides</strain>
    </source>
</reference>
<comment type="caution">
    <text evidence="1">The sequence shown here is derived from an EMBL/GenBank/DDBJ whole genome shotgun (WGS) entry which is preliminary data.</text>
</comment>
<evidence type="ECO:0000313" key="1">
    <source>
        <dbReference type="EMBL" id="HBH2619925.1"/>
    </source>
</evidence>
<name>A0A9P3YQ07_CLODI</name>
<sequence length="76" mass="9104">MIDIQDKKYCLALEEVIEYVNNPVFTQFCSDMKSKYNCNEKIEFSSCSWEFGWNIKLKKSGKNLCTVYLKEKYFTF</sequence>
<dbReference type="AlphaFoldDB" id="A0A9P3YQ07"/>
<reference evidence="1" key="2">
    <citation type="submission" date="2021-06" db="EMBL/GenBank/DDBJ databases">
        <authorList>
            <consortium name="NCBI Pathogen Detection Project"/>
        </authorList>
    </citation>
    <scope>NUCLEOTIDE SEQUENCE</scope>
    <source>
        <strain evidence="1">Clostridioides</strain>
    </source>
</reference>
<gene>
    <name evidence="1" type="ORF">KRQ00_001681</name>
</gene>
<dbReference type="Pfam" id="PF12663">
    <property type="entry name" value="DUF3788"/>
    <property type="match status" value="1"/>
</dbReference>